<dbReference type="AlphaFoldDB" id="A0A6A3BI10"/>
<gene>
    <name evidence="1" type="ORF">F3Y22_tig00110160pilonHSYRG00765</name>
</gene>
<dbReference type="EMBL" id="VEPZ02000857">
    <property type="protein sequence ID" value="KAE8715845.1"/>
    <property type="molecule type" value="Genomic_DNA"/>
</dbReference>
<protein>
    <submittedName>
        <fullName evidence="1">Uncharacterized protein</fullName>
    </submittedName>
</protein>
<keyword evidence="2" id="KW-1185">Reference proteome</keyword>
<evidence type="ECO:0000313" key="1">
    <source>
        <dbReference type="EMBL" id="KAE8715845.1"/>
    </source>
</evidence>
<proteinExistence type="predicted"/>
<organism evidence="1 2">
    <name type="scientific">Hibiscus syriacus</name>
    <name type="common">Rose of Sharon</name>
    <dbReference type="NCBI Taxonomy" id="106335"/>
    <lineage>
        <taxon>Eukaryota</taxon>
        <taxon>Viridiplantae</taxon>
        <taxon>Streptophyta</taxon>
        <taxon>Embryophyta</taxon>
        <taxon>Tracheophyta</taxon>
        <taxon>Spermatophyta</taxon>
        <taxon>Magnoliopsida</taxon>
        <taxon>eudicotyledons</taxon>
        <taxon>Gunneridae</taxon>
        <taxon>Pentapetalae</taxon>
        <taxon>rosids</taxon>
        <taxon>malvids</taxon>
        <taxon>Malvales</taxon>
        <taxon>Malvaceae</taxon>
        <taxon>Malvoideae</taxon>
        <taxon>Hibiscus</taxon>
    </lineage>
</organism>
<name>A0A6A3BI10_HIBSY</name>
<sequence length="101" mass="11567">MLIPSPICVLLKGYRNCDSWTVNLAVECWLLTTVRTYARITYFLPTVHGHVPLTEYSMHWLYGVWLTENDLGPLGNYSAQLVLPWRGLGIYRGMAIPHSFP</sequence>
<comment type="caution">
    <text evidence="1">The sequence shown here is derived from an EMBL/GenBank/DDBJ whole genome shotgun (WGS) entry which is preliminary data.</text>
</comment>
<evidence type="ECO:0000313" key="2">
    <source>
        <dbReference type="Proteomes" id="UP000436088"/>
    </source>
</evidence>
<accession>A0A6A3BI10</accession>
<reference evidence="1" key="1">
    <citation type="submission" date="2019-09" db="EMBL/GenBank/DDBJ databases">
        <title>Draft genome information of white flower Hibiscus syriacus.</title>
        <authorList>
            <person name="Kim Y.-M."/>
        </authorList>
    </citation>
    <scope>NUCLEOTIDE SEQUENCE [LARGE SCALE GENOMIC DNA]</scope>
    <source>
        <strain evidence="1">YM2019G1</strain>
    </source>
</reference>
<dbReference type="Proteomes" id="UP000436088">
    <property type="component" value="Unassembled WGS sequence"/>
</dbReference>